<evidence type="ECO:0000259" key="4">
    <source>
        <dbReference type="SMART" id="SM00382"/>
    </source>
</evidence>
<dbReference type="SMART" id="SM00382">
    <property type="entry name" value="AAA"/>
    <property type="match status" value="2"/>
</dbReference>
<proteinExistence type="predicted"/>
<dbReference type="GO" id="GO:0016887">
    <property type="term" value="F:ATP hydrolysis activity"/>
    <property type="evidence" value="ECO:0007669"/>
    <property type="project" value="InterPro"/>
</dbReference>
<dbReference type="EMBL" id="AP006483">
    <property type="protein sequence ID" value="BAM78807.1"/>
    <property type="molecule type" value="Genomic_DNA"/>
</dbReference>
<dbReference type="Proteomes" id="UP000007014">
    <property type="component" value="Chromosome 1"/>
</dbReference>
<accession>M1V9X8</accession>
<name>M1V9X8_CYAM1</name>
<dbReference type="OrthoDB" id="27435at2759"/>
<keyword evidence="3" id="KW-0175">Coiled coil</keyword>
<dbReference type="InterPro" id="IPR050168">
    <property type="entry name" value="AAA_ATPase_domain"/>
</dbReference>
<dbReference type="RefSeq" id="XP_005535093.1">
    <property type="nucleotide sequence ID" value="XM_005535036.1"/>
</dbReference>
<dbReference type="Gene3D" id="3.40.50.300">
    <property type="entry name" value="P-loop containing nucleotide triphosphate hydrolases"/>
    <property type="match status" value="2"/>
</dbReference>
<reference evidence="5 6" key="1">
    <citation type="journal article" date="2004" name="Nature">
        <title>Genome sequence of the ultrasmall unicellular red alga Cyanidioschyzon merolae 10D.</title>
        <authorList>
            <person name="Matsuzaki M."/>
            <person name="Misumi O."/>
            <person name="Shin-i T."/>
            <person name="Maruyama S."/>
            <person name="Takahara M."/>
            <person name="Miyagishima S."/>
            <person name="Mori T."/>
            <person name="Nishida K."/>
            <person name="Yagisawa F."/>
            <person name="Nishida K."/>
            <person name="Yoshida Y."/>
            <person name="Nishimura Y."/>
            <person name="Nakao S."/>
            <person name="Kobayashi T."/>
            <person name="Momoyama Y."/>
            <person name="Higashiyama T."/>
            <person name="Minoda A."/>
            <person name="Sano M."/>
            <person name="Nomoto H."/>
            <person name="Oishi K."/>
            <person name="Hayashi H."/>
            <person name="Ohta F."/>
            <person name="Nishizaka S."/>
            <person name="Haga S."/>
            <person name="Miura S."/>
            <person name="Morishita T."/>
            <person name="Kabeya Y."/>
            <person name="Terasawa K."/>
            <person name="Suzuki Y."/>
            <person name="Ishii Y."/>
            <person name="Asakawa S."/>
            <person name="Takano H."/>
            <person name="Ohta N."/>
            <person name="Kuroiwa H."/>
            <person name="Tanaka K."/>
            <person name="Shimizu N."/>
            <person name="Sugano S."/>
            <person name="Sato N."/>
            <person name="Nozaki H."/>
            <person name="Ogasawara N."/>
            <person name="Kohara Y."/>
            <person name="Kuroiwa T."/>
        </authorList>
    </citation>
    <scope>NUCLEOTIDE SEQUENCE [LARGE SCALE GENOMIC DNA]</scope>
    <source>
        <strain evidence="5 6">10D</strain>
    </source>
</reference>
<dbReference type="PANTHER" id="PTHR23077:SF27">
    <property type="entry name" value="ATPASE FAMILY GENE 2 PROTEIN HOMOLOG A"/>
    <property type="match status" value="1"/>
</dbReference>
<evidence type="ECO:0000256" key="2">
    <source>
        <dbReference type="ARBA" id="ARBA00022840"/>
    </source>
</evidence>
<reference evidence="5 6" key="2">
    <citation type="journal article" date="2007" name="BMC Biol.">
        <title>A 100%-complete sequence reveals unusually simple genomic features in the hot-spring red alga Cyanidioschyzon merolae.</title>
        <authorList>
            <person name="Nozaki H."/>
            <person name="Takano H."/>
            <person name="Misumi O."/>
            <person name="Terasawa K."/>
            <person name="Matsuzaki M."/>
            <person name="Maruyama S."/>
            <person name="Nishida K."/>
            <person name="Yagisawa F."/>
            <person name="Yoshida Y."/>
            <person name="Fujiwara T."/>
            <person name="Takio S."/>
            <person name="Tamura K."/>
            <person name="Chung S.J."/>
            <person name="Nakamura S."/>
            <person name="Kuroiwa H."/>
            <person name="Tanaka K."/>
            <person name="Sato N."/>
            <person name="Kuroiwa T."/>
        </authorList>
    </citation>
    <scope>NUCLEOTIDE SEQUENCE [LARGE SCALE GENOMIC DNA]</scope>
    <source>
        <strain evidence="5 6">10D</strain>
    </source>
</reference>
<dbReference type="InterPro" id="IPR003593">
    <property type="entry name" value="AAA+_ATPase"/>
</dbReference>
<sequence length="895" mass="97143">MMRYSAPLRLQQSSNTSKRKKSVLAGLITSHLGKRGLAVMSTRNVLLLTTGSALANGSAVLVQALDSKADTDALTASYSALTIGDEAKAPSQEFSAQRSVSVLLWFDDNVAPNALVVDPETYRLLSGPSTERDAPCPPLARLAYLDAGAKPSTLSVSELAAIPTARSIYCTMEETTAALLRQRVDPSVDIRTELVRHIRWSAAGRLLCQGGWLVGVPFMGVLLNICIRGVNIRLSQRNAAMIADSDAAGVTGETRDGFQLDARTRIMLQTEPLRTCSVEGAPALHTEHACMERSLNGSAAHSLPEARLETSTHMLWDTLPGNAEARAILLRAALDLFRDAARDHVFRIEGILLCGPSGIGKTTLGQALARKLPAHLELLRCATLAGLGTRQIRHRFEEAIELAIMDAPSVLLIDDLDALLMRRDALDASEEVERTNAMLLRFFMDLRSHEKRLDIRLPDGSGAVLVVATVRERASVDRVLGSSGFFGLEVALRMPDHSERLEILQNLTSGSCPDASAVLPEVAEQTRGFTAADLTALWRHASFAAWSRRSATNSDADAVDASTGEAPHPSSADWREALVVTRPSFAPDWSLERPVTRWSDVGGQAYAKRVLQETLALLQGSAKALEARGFRLPRAILLYGPPGCSKTLLARAAAAESRLPMLMVRGPELFNKYVGESEKAVQRVFQRARAAAPSLLFFDEIDALATNRSRAASDGSTGAEERVLAQLLTELDGIDPLRDVVVLAATNRPDLLDEALLRPGRFDRLVYVALPETEEREHILAIHLGKVPLAMSMQTCGSDASTAAPATSRERLCAELAARTEGYSGAELAALVREACLLAMEENPANADCIQPYHLLEALQRVRPRTDPNLLRVYERFQATPRGQRSLSRLKASSR</sequence>
<dbReference type="HOGENOM" id="CLU_000688_12_3_1"/>
<evidence type="ECO:0000313" key="6">
    <source>
        <dbReference type="Proteomes" id="UP000007014"/>
    </source>
</evidence>
<dbReference type="Pfam" id="PF00004">
    <property type="entry name" value="AAA"/>
    <property type="match status" value="2"/>
</dbReference>
<dbReference type="KEGG" id="cme:CYME_CMA111C"/>
<dbReference type="Pfam" id="PF17862">
    <property type="entry name" value="AAA_lid_3"/>
    <property type="match status" value="2"/>
</dbReference>
<dbReference type="InterPro" id="IPR003960">
    <property type="entry name" value="ATPase_AAA_CS"/>
</dbReference>
<keyword evidence="6" id="KW-1185">Reference proteome</keyword>
<dbReference type="InterPro" id="IPR041569">
    <property type="entry name" value="AAA_lid_3"/>
</dbReference>
<dbReference type="GeneID" id="16992141"/>
<dbReference type="InterPro" id="IPR003959">
    <property type="entry name" value="ATPase_AAA_core"/>
</dbReference>
<dbReference type="OMA" id="RTYHRIH"/>
<feature type="domain" description="AAA+ ATPase" evidence="4">
    <location>
        <begin position="347"/>
        <end position="495"/>
    </location>
</feature>
<evidence type="ECO:0000256" key="1">
    <source>
        <dbReference type="ARBA" id="ARBA00022741"/>
    </source>
</evidence>
<dbReference type="STRING" id="280699.M1V9X8"/>
<dbReference type="Gramene" id="CMA111CT">
    <property type="protein sequence ID" value="CMA111CT"/>
    <property type="gene ID" value="CMA111C"/>
</dbReference>
<dbReference type="SUPFAM" id="SSF52540">
    <property type="entry name" value="P-loop containing nucleoside triphosphate hydrolases"/>
    <property type="match status" value="2"/>
</dbReference>
<organism evidence="5 6">
    <name type="scientific">Cyanidioschyzon merolae (strain NIES-3377 / 10D)</name>
    <name type="common">Unicellular red alga</name>
    <dbReference type="NCBI Taxonomy" id="280699"/>
    <lineage>
        <taxon>Eukaryota</taxon>
        <taxon>Rhodophyta</taxon>
        <taxon>Bangiophyceae</taxon>
        <taxon>Cyanidiales</taxon>
        <taxon>Cyanidiaceae</taxon>
        <taxon>Cyanidioschyzon</taxon>
    </lineage>
</organism>
<evidence type="ECO:0000313" key="5">
    <source>
        <dbReference type="EMBL" id="BAM78807.1"/>
    </source>
</evidence>
<evidence type="ECO:0000256" key="3">
    <source>
        <dbReference type="ARBA" id="ARBA00023054"/>
    </source>
</evidence>
<dbReference type="GO" id="GO:0005737">
    <property type="term" value="C:cytoplasm"/>
    <property type="evidence" value="ECO:0007669"/>
    <property type="project" value="TreeGrafter"/>
</dbReference>
<dbReference type="Gene3D" id="1.10.8.60">
    <property type="match status" value="2"/>
</dbReference>
<gene>
    <name evidence="5" type="ORF">CYME_CMA111C</name>
</gene>
<dbReference type="InterPro" id="IPR027417">
    <property type="entry name" value="P-loop_NTPase"/>
</dbReference>
<dbReference type="AlphaFoldDB" id="M1V9X8"/>
<dbReference type="GO" id="GO:0005524">
    <property type="term" value="F:ATP binding"/>
    <property type="evidence" value="ECO:0007669"/>
    <property type="project" value="UniProtKB-KW"/>
</dbReference>
<protein>
    <submittedName>
        <fullName evidence="5">Probable transitional endoplasmic reticulum ATPase</fullName>
    </submittedName>
</protein>
<dbReference type="PANTHER" id="PTHR23077">
    <property type="entry name" value="AAA-FAMILY ATPASE"/>
    <property type="match status" value="1"/>
</dbReference>
<dbReference type="eggNOG" id="KOG0730">
    <property type="taxonomic scope" value="Eukaryota"/>
</dbReference>
<keyword evidence="2" id="KW-0067">ATP-binding</keyword>
<keyword evidence="1" id="KW-0547">Nucleotide-binding</keyword>
<dbReference type="FunFam" id="3.40.50.300:FF:001025">
    <property type="entry name" value="ATPase family, AAA domain-containing 2B"/>
    <property type="match status" value="1"/>
</dbReference>
<feature type="domain" description="AAA+ ATPase" evidence="4">
    <location>
        <begin position="632"/>
        <end position="772"/>
    </location>
</feature>
<dbReference type="PROSITE" id="PS00674">
    <property type="entry name" value="AAA"/>
    <property type="match status" value="1"/>
</dbReference>